<evidence type="ECO:0000259" key="7">
    <source>
        <dbReference type="SMART" id="SM00903"/>
    </source>
</evidence>
<keyword evidence="2" id="KW-0560">Oxidoreductase</keyword>
<dbReference type="InterPro" id="IPR050268">
    <property type="entry name" value="NADH-dep_flavin_reductase"/>
</dbReference>
<dbReference type="PANTHER" id="PTHR30466:SF11">
    <property type="entry name" value="FLAVIN-DEPENDENT MONOOXYGENASE, REDUCTASE SUBUNIT HSAB"/>
    <property type="match status" value="1"/>
</dbReference>
<evidence type="ECO:0000256" key="4">
    <source>
        <dbReference type="ARBA" id="ARBA00023125"/>
    </source>
</evidence>
<dbReference type="SMART" id="SM00895">
    <property type="entry name" value="FCD"/>
    <property type="match status" value="1"/>
</dbReference>
<dbReference type="Pfam" id="PF07729">
    <property type="entry name" value="FCD"/>
    <property type="match status" value="1"/>
</dbReference>
<evidence type="ECO:0000313" key="8">
    <source>
        <dbReference type="EMBL" id="MEJ8822561.1"/>
    </source>
</evidence>
<evidence type="ECO:0000313" key="9">
    <source>
        <dbReference type="Proteomes" id="UP001363010"/>
    </source>
</evidence>
<dbReference type="RefSeq" id="WP_340363607.1">
    <property type="nucleotide sequence ID" value="NZ_JBBKZV010000005.1"/>
</dbReference>
<dbReference type="Gene3D" id="1.20.120.530">
    <property type="entry name" value="GntR ligand-binding domain-like"/>
    <property type="match status" value="1"/>
</dbReference>
<dbReference type="InterPro" id="IPR011711">
    <property type="entry name" value="GntR_C"/>
</dbReference>
<name>A0ABU8W010_9BURK</name>
<organism evidence="8 9">
    <name type="scientific">Variovorax humicola</name>
    <dbReference type="NCBI Taxonomy" id="1769758"/>
    <lineage>
        <taxon>Bacteria</taxon>
        <taxon>Pseudomonadati</taxon>
        <taxon>Pseudomonadota</taxon>
        <taxon>Betaproteobacteria</taxon>
        <taxon>Burkholderiales</taxon>
        <taxon>Comamonadaceae</taxon>
        <taxon>Variovorax</taxon>
    </lineage>
</organism>
<evidence type="ECO:0000259" key="6">
    <source>
        <dbReference type="SMART" id="SM00895"/>
    </source>
</evidence>
<keyword evidence="4" id="KW-0238">DNA-binding</keyword>
<proteinExistence type="inferred from homology"/>
<dbReference type="EMBL" id="JBBKZV010000005">
    <property type="protein sequence ID" value="MEJ8822561.1"/>
    <property type="molecule type" value="Genomic_DNA"/>
</dbReference>
<evidence type="ECO:0000256" key="5">
    <source>
        <dbReference type="ARBA" id="ARBA00023163"/>
    </source>
</evidence>
<dbReference type="Proteomes" id="UP001363010">
    <property type="component" value="Unassembled WGS sequence"/>
</dbReference>
<dbReference type="Gene3D" id="2.30.110.10">
    <property type="entry name" value="Electron Transport, Fmn-binding Protein, Chain A"/>
    <property type="match status" value="1"/>
</dbReference>
<feature type="domain" description="GntR C-terminal" evidence="6">
    <location>
        <begin position="182"/>
        <end position="310"/>
    </location>
</feature>
<keyword evidence="5" id="KW-0804">Transcription</keyword>
<evidence type="ECO:0000256" key="2">
    <source>
        <dbReference type="ARBA" id="ARBA00023002"/>
    </source>
</evidence>
<feature type="domain" description="Flavin reductase like" evidence="7">
    <location>
        <begin position="17"/>
        <end position="164"/>
    </location>
</feature>
<accession>A0ABU8W010</accession>
<reference evidence="8 9" key="1">
    <citation type="submission" date="2024-03" db="EMBL/GenBank/DDBJ databases">
        <title>Novel species of the genus Variovorax.</title>
        <authorList>
            <person name="Liu Q."/>
            <person name="Xin Y.-H."/>
        </authorList>
    </citation>
    <scope>NUCLEOTIDE SEQUENCE [LARGE SCALE GENOMIC DNA]</scope>
    <source>
        <strain evidence="8 9">KACC 18501</strain>
    </source>
</reference>
<protein>
    <submittedName>
        <fullName evidence="8">Flavin reductase</fullName>
    </submittedName>
</protein>
<dbReference type="SMART" id="SM00903">
    <property type="entry name" value="Flavin_Reduct"/>
    <property type="match status" value="1"/>
</dbReference>
<evidence type="ECO:0000256" key="1">
    <source>
        <dbReference type="ARBA" id="ARBA00008898"/>
    </source>
</evidence>
<dbReference type="InterPro" id="IPR002563">
    <property type="entry name" value="Flavin_Rdtase-like_dom"/>
</dbReference>
<dbReference type="SUPFAM" id="SSF48008">
    <property type="entry name" value="GntR ligand-binding domain-like"/>
    <property type="match status" value="1"/>
</dbReference>
<dbReference type="PANTHER" id="PTHR30466">
    <property type="entry name" value="FLAVIN REDUCTASE"/>
    <property type="match status" value="1"/>
</dbReference>
<gene>
    <name evidence="8" type="ORF">WKW80_11020</name>
</gene>
<dbReference type="InterPro" id="IPR008920">
    <property type="entry name" value="TF_FadR/GntR_C"/>
</dbReference>
<keyword evidence="3" id="KW-0805">Transcription regulation</keyword>
<dbReference type="InterPro" id="IPR012349">
    <property type="entry name" value="Split_barrel_FMN-bd"/>
</dbReference>
<comment type="similarity">
    <text evidence="1">Belongs to the non-flavoprotein flavin reductase family.</text>
</comment>
<dbReference type="Pfam" id="PF01613">
    <property type="entry name" value="Flavin_Reduct"/>
    <property type="match status" value="1"/>
</dbReference>
<evidence type="ECO:0000256" key="3">
    <source>
        <dbReference type="ARBA" id="ARBA00023015"/>
    </source>
</evidence>
<keyword evidence="9" id="KW-1185">Reference proteome</keyword>
<comment type="caution">
    <text evidence="8">The sequence shown here is derived from an EMBL/GenBank/DDBJ whole genome shotgun (WGS) entry which is preliminary data.</text>
</comment>
<sequence>MSTTQQDPTAKSFRHALGCFPTGVAVITTSDAQKQPVGLTCNSFSSVSLDPPLVLWSLRNNSKSIDIFRQTEQFTINVLSHRQDGLSGRFASSSKTMAQKFDGVPYAEGWGGSPVLEDCIANFQCSVFARHEAGDHVVFIGQVQDFEQSSDEDALVFYKGAYMMLAQSLHALALKSNDSEAELVQARAAVHVSLVRLASEAAEQADFEAIEQNLRALDRYAADGDMVHRAEAAITFFKQLTTAAHNEMLAVVAQSLTTILEYMVSEHLARSQAPTLYLPALNPLRWQVLSCLRARDADGAAAAMSEYFGLVASSRAAAAKALSTADA</sequence>
<dbReference type="SUPFAM" id="SSF50475">
    <property type="entry name" value="FMN-binding split barrel"/>
    <property type="match status" value="1"/>
</dbReference>